<dbReference type="AlphaFoldDB" id="A0A5P2FYJ8"/>
<name>A0A5P2FYJ8_9BACT</name>
<dbReference type="InterPro" id="IPR000192">
    <property type="entry name" value="Aminotrans_V_dom"/>
</dbReference>
<feature type="domain" description="Aminotransferase class V" evidence="7">
    <location>
        <begin position="28"/>
        <end position="398"/>
    </location>
</feature>
<dbReference type="Proteomes" id="UP000292424">
    <property type="component" value="Chromosome"/>
</dbReference>
<dbReference type="EMBL" id="CP044016">
    <property type="protein sequence ID" value="QES88007.1"/>
    <property type="molecule type" value="Genomic_DNA"/>
</dbReference>
<dbReference type="EC" id="2.8.1.7" evidence="3"/>
<accession>A0A5P2FYJ8</accession>
<dbReference type="PANTHER" id="PTHR43586">
    <property type="entry name" value="CYSTEINE DESULFURASE"/>
    <property type="match status" value="1"/>
</dbReference>
<evidence type="ECO:0000256" key="5">
    <source>
        <dbReference type="ARBA" id="ARBA00022898"/>
    </source>
</evidence>
<keyword evidence="9" id="KW-1185">Reference proteome</keyword>
<dbReference type="GO" id="GO:0030170">
    <property type="term" value="F:pyridoxal phosphate binding"/>
    <property type="evidence" value="ECO:0007669"/>
    <property type="project" value="InterPro"/>
</dbReference>
<reference evidence="8 9" key="1">
    <citation type="submission" date="2019-09" db="EMBL/GenBank/DDBJ databases">
        <title>Complete genome sequence of Arachidicoccus sp. B3-10 isolated from apple orchard soil.</title>
        <authorList>
            <person name="Kim H.S."/>
            <person name="Han K.-I."/>
            <person name="Suh M.K."/>
            <person name="Lee K.C."/>
            <person name="Eom M.K."/>
            <person name="Kim J.-S."/>
            <person name="Kang S.W."/>
            <person name="Sin Y."/>
            <person name="Lee J.-S."/>
        </authorList>
    </citation>
    <scope>NUCLEOTIDE SEQUENCE [LARGE SCALE GENOMIC DNA]</scope>
    <source>
        <strain evidence="8 9">B3-10</strain>
    </source>
</reference>
<evidence type="ECO:0000256" key="1">
    <source>
        <dbReference type="ARBA" id="ARBA00001933"/>
    </source>
</evidence>
<dbReference type="InterPro" id="IPR015424">
    <property type="entry name" value="PyrdxlP-dep_Trfase"/>
</dbReference>
<organism evidence="8 9">
    <name type="scientific">Rhizosphaericola mali</name>
    <dbReference type="NCBI Taxonomy" id="2545455"/>
    <lineage>
        <taxon>Bacteria</taxon>
        <taxon>Pseudomonadati</taxon>
        <taxon>Bacteroidota</taxon>
        <taxon>Chitinophagia</taxon>
        <taxon>Chitinophagales</taxon>
        <taxon>Chitinophagaceae</taxon>
        <taxon>Rhizosphaericola</taxon>
    </lineage>
</organism>
<dbReference type="InterPro" id="IPR015422">
    <property type="entry name" value="PyrdxlP-dep_Trfase_small"/>
</dbReference>
<evidence type="ECO:0000256" key="2">
    <source>
        <dbReference type="ARBA" id="ARBA00010447"/>
    </source>
</evidence>
<dbReference type="KEGG" id="arac:E0W69_004780"/>
<evidence type="ECO:0000313" key="8">
    <source>
        <dbReference type="EMBL" id="QES88007.1"/>
    </source>
</evidence>
<gene>
    <name evidence="8" type="ORF">E0W69_004780</name>
</gene>
<protein>
    <recommendedName>
        <fullName evidence="3">cysteine desulfurase</fullName>
        <ecNumber evidence="3">2.8.1.7</ecNumber>
    </recommendedName>
</protein>
<keyword evidence="5" id="KW-0663">Pyridoxal phosphate</keyword>
<evidence type="ECO:0000256" key="3">
    <source>
        <dbReference type="ARBA" id="ARBA00012239"/>
    </source>
</evidence>
<dbReference type="Gene3D" id="3.90.1150.10">
    <property type="entry name" value="Aspartate Aminotransferase, domain 1"/>
    <property type="match status" value="1"/>
</dbReference>
<keyword evidence="4" id="KW-0808">Transferase</keyword>
<dbReference type="PANTHER" id="PTHR43586:SF8">
    <property type="entry name" value="CYSTEINE DESULFURASE 1, CHLOROPLASTIC"/>
    <property type="match status" value="1"/>
</dbReference>
<evidence type="ECO:0000256" key="6">
    <source>
        <dbReference type="ARBA" id="ARBA00050776"/>
    </source>
</evidence>
<evidence type="ECO:0000259" key="7">
    <source>
        <dbReference type="Pfam" id="PF00266"/>
    </source>
</evidence>
<dbReference type="InterPro" id="IPR010970">
    <property type="entry name" value="Cys_dSase_SufS"/>
</dbReference>
<evidence type="ECO:0000256" key="4">
    <source>
        <dbReference type="ARBA" id="ARBA00022679"/>
    </source>
</evidence>
<evidence type="ECO:0000313" key="9">
    <source>
        <dbReference type="Proteomes" id="UP000292424"/>
    </source>
</evidence>
<proteinExistence type="inferred from homology"/>
<dbReference type="GO" id="GO:0031071">
    <property type="term" value="F:cysteine desulfurase activity"/>
    <property type="evidence" value="ECO:0007669"/>
    <property type="project" value="UniProtKB-EC"/>
</dbReference>
<dbReference type="Gene3D" id="3.40.640.10">
    <property type="entry name" value="Type I PLP-dependent aspartate aminotransferase-like (Major domain)"/>
    <property type="match status" value="1"/>
</dbReference>
<dbReference type="CDD" id="cd06453">
    <property type="entry name" value="SufS_like"/>
    <property type="match status" value="1"/>
</dbReference>
<sequence>MIETKLDIQKIRKEFPILDQKVYNKPLVYLDNAATTQKPKLVLDALEEYYTTINSNVHRGVHILSQRATEAYEVSRKKIAAFINAKHDYEVIFTKGTTDSLNLVANCFGRKFLKPGDSVLVSAMEHHSNIVPWQITCEEHGAQLKVIPILENGELDLVKLDELLDDPTLKFLSLTYVSNTLGTVNPVKEIIEKAHVKDIPVMLDVAQAIQHMPLDVQDLDVEFVAFSGHKMYGPTGIGCLYGKEEWLNKLPPYQGGGDMIKEVTFAKTIYNDLPFKFEAGTPDISGAIVLGYAVDFLEQIGIEQIQEAEHELMTYALGQLSAIPDLKFIGEAKNRTGGISFLVGNIHPFDLGEILDKQGIAVRTGHHCCQPLMGIYHIPGTVRASFAIYNTKEEIDQLAVGIEKAAAILK</sequence>
<dbReference type="SUPFAM" id="SSF53383">
    <property type="entry name" value="PLP-dependent transferases"/>
    <property type="match status" value="1"/>
</dbReference>
<comment type="catalytic activity">
    <reaction evidence="6">
        <text>(sulfur carrier)-H + L-cysteine = (sulfur carrier)-SH + L-alanine</text>
        <dbReference type="Rhea" id="RHEA:43892"/>
        <dbReference type="Rhea" id="RHEA-COMP:14737"/>
        <dbReference type="Rhea" id="RHEA-COMP:14739"/>
        <dbReference type="ChEBI" id="CHEBI:29917"/>
        <dbReference type="ChEBI" id="CHEBI:35235"/>
        <dbReference type="ChEBI" id="CHEBI:57972"/>
        <dbReference type="ChEBI" id="CHEBI:64428"/>
        <dbReference type="EC" id="2.8.1.7"/>
    </reaction>
</comment>
<dbReference type="Pfam" id="PF00266">
    <property type="entry name" value="Aminotran_5"/>
    <property type="match status" value="1"/>
</dbReference>
<comment type="cofactor">
    <cofactor evidence="1">
        <name>pyridoxal 5'-phosphate</name>
        <dbReference type="ChEBI" id="CHEBI:597326"/>
    </cofactor>
</comment>
<dbReference type="RefSeq" id="WP_131328894.1">
    <property type="nucleotide sequence ID" value="NZ_CP044016.1"/>
</dbReference>
<dbReference type="GO" id="GO:0006534">
    <property type="term" value="P:cysteine metabolic process"/>
    <property type="evidence" value="ECO:0007669"/>
    <property type="project" value="InterPro"/>
</dbReference>
<dbReference type="InterPro" id="IPR015421">
    <property type="entry name" value="PyrdxlP-dep_Trfase_major"/>
</dbReference>
<dbReference type="OrthoDB" id="9804366at2"/>
<dbReference type="NCBIfam" id="TIGR01979">
    <property type="entry name" value="sufS"/>
    <property type="match status" value="1"/>
</dbReference>
<comment type="similarity">
    <text evidence="2">Belongs to the class-V pyridoxal-phosphate-dependent aminotransferase family. Csd subfamily.</text>
</comment>